<dbReference type="SUPFAM" id="SSF57850">
    <property type="entry name" value="RING/U-box"/>
    <property type="match status" value="1"/>
</dbReference>
<dbReference type="GO" id="GO:0005770">
    <property type="term" value="C:late endosome"/>
    <property type="evidence" value="ECO:0007669"/>
    <property type="project" value="TreeGrafter"/>
</dbReference>
<dbReference type="InterPro" id="IPR045111">
    <property type="entry name" value="Vps41/Vps8"/>
</dbReference>
<evidence type="ECO:0000256" key="1">
    <source>
        <dbReference type="ARBA" id="ARBA00009422"/>
    </source>
</evidence>
<evidence type="ECO:0000313" key="6">
    <source>
        <dbReference type="EMBL" id="JAV10578.1"/>
    </source>
</evidence>
<reference evidence="6" key="1">
    <citation type="submission" date="2016-12" db="EMBL/GenBank/DDBJ databases">
        <title>An insight into the sialome and mialome of the sand fly, Nyssomyia neivai.</title>
        <authorList>
            <person name="Sebastian V."/>
            <person name="Goulart T.M."/>
            <person name="Oliveira W."/>
            <person name="Calvo E."/>
            <person name="Oliveira L.F."/>
            <person name="Pinto M.C."/>
            <person name="Rosselino A.M."/>
            <person name="Ribeiro J.M."/>
        </authorList>
    </citation>
    <scope>NUCLEOTIDE SEQUENCE</scope>
</reference>
<dbReference type="GO" id="GO:0006623">
    <property type="term" value="P:protein targeting to vacuole"/>
    <property type="evidence" value="ECO:0007669"/>
    <property type="project" value="InterPro"/>
</dbReference>
<dbReference type="GO" id="GO:0008270">
    <property type="term" value="F:zinc ion binding"/>
    <property type="evidence" value="ECO:0007669"/>
    <property type="project" value="UniProtKB-KW"/>
</dbReference>
<sequence length="1229" mass="137268">MNTLKAQSLQSLESDRGSSDSLLIAESIDFDIEELDDAEYSLPAVENIPSLESVLMDLDFDDGSTSDIGLPIGLPLTPSPSISISMEEQPRIGSLLRHVVLQGVTTQVSSATDRVGAGLASSVAVEDMISVGTSHGHILTFDMNQTLRWCCREHVAQGAVSALAFNSTSTRLLAGYARGHVVMIDTSTGDTIRSLPDVITPNTGVLHLKWIGPGALCSDSGGSVWSLNFTRRLGIRGCDSRCLFSGARGEVCSLEPLVVNEMDHPLKSFTIVALATLSKFFVVTIRPRLKIIKFQPLAGPPDCLPLLSWQMVLIQAADSSRIIDPVLAAARGNQLFFHQVTASSGRVSLLFLRHITLSYSLLSLHWLGPKSIAAVDRSEVLHLMDVRTSKELDCLDMVSAGLVYNSAQFKALATGGNVSPALALAGTMACYNSIVSRGNLLYVLGARTLQAVSVRAWADRISHLVVNQKWEEAIDLAIEGYKSAKERPRRHVVTKARILQLIEEYIANTSRNPEHCLDAIMKCLIEIGEIGLLWEELWDRLTNTDYFLTLLTEHIERGEITRLSPCVAQSLCNYWLNLSPQKLEELILLLDWQCLDLHQVLTISKKKNLYRAQMHLNTKALGDYTVSLTELIPLVNESNTTLGNSLLVYVSSCLAGRSYLSGDIEPSIVLTVKHEVLRCLTTIHSNGADDSELPYPYLRALLNFDIRETLNVISLAFEEKEFSGELGASHRQRIINILLEIVSPDHATQMDIGCLFHFIAQQIASHSLPQDDAILDSVVSYLRMPHSENTRQHFEREQAWLALLAADCLNHIPLHDMIRMAEQSRCFRVVEYLYEQTKRYDGMLQCFLQDAVRHEEMFMYIQRYASQPHRKVYQQVYGNFEKILDINPERIVRIIVENFASNVNSFIKLVRENKKQHYILLDNLLKNGWPLETEDCETFISLLCQFNPNNVEQFLRTNDKYRLDVVLELVKSHQLNEACILIHEQQGDYQSAFSIALELLKEAPESVAESSALQVLALCSRASEVLPENERETLWFSLLRIILARPDLTSITRNILHAAGNYVDLSKLVQLVLTSGTTTGNFGDIKHLLLGMLSNSQYETILLQTTARVLGTDLHNLLAKEKRMATRGLVIKCIKCVVCRLRLKSQNHDSVIVFGTCGHSLHVACTPDNTEDLQCPRCSISVPRSKMMYTSQPQLNVGQKNVFISDHMQPSANLQLGAPPRITLRKNSL</sequence>
<dbReference type="GO" id="GO:0030897">
    <property type="term" value="C:HOPS complex"/>
    <property type="evidence" value="ECO:0007669"/>
    <property type="project" value="TreeGrafter"/>
</dbReference>
<evidence type="ECO:0000256" key="2">
    <source>
        <dbReference type="ARBA" id="ARBA00022771"/>
    </source>
</evidence>
<dbReference type="InterPro" id="IPR025941">
    <property type="entry name" value="Vps8_central_dom"/>
</dbReference>
<dbReference type="GO" id="GO:0034058">
    <property type="term" value="P:endosomal vesicle fusion"/>
    <property type="evidence" value="ECO:0007669"/>
    <property type="project" value="TreeGrafter"/>
</dbReference>
<dbReference type="InterPro" id="IPR015943">
    <property type="entry name" value="WD40/YVTN_repeat-like_dom_sf"/>
</dbReference>
<dbReference type="Pfam" id="PF23410">
    <property type="entry name" value="Beta-prop_VPS8"/>
    <property type="match status" value="1"/>
</dbReference>
<organism evidence="6">
    <name type="scientific">Nyssomyia neivai</name>
    <dbReference type="NCBI Taxonomy" id="330878"/>
    <lineage>
        <taxon>Eukaryota</taxon>
        <taxon>Metazoa</taxon>
        <taxon>Ecdysozoa</taxon>
        <taxon>Arthropoda</taxon>
        <taxon>Hexapoda</taxon>
        <taxon>Insecta</taxon>
        <taxon>Pterygota</taxon>
        <taxon>Neoptera</taxon>
        <taxon>Endopterygota</taxon>
        <taxon>Diptera</taxon>
        <taxon>Nematocera</taxon>
        <taxon>Psychodoidea</taxon>
        <taxon>Psychodidae</taxon>
        <taxon>Nyssomyia</taxon>
    </lineage>
</organism>
<dbReference type="Pfam" id="PF12816">
    <property type="entry name" value="TPR_Vps8"/>
    <property type="match status" value="1"/>
</dbReference>
<dbReference type="InterPro" id="IPR036322">
    <property type="entry name" value="WD40_repeat_dom_sf"/>
</dbReference>
<dbReference type="Gene3D" id="2.130.10.10">
    <property type="entry name" value="YVTN repeat-like/Quinoprotein amine dehydrogenase"/>
    <property type="match status" value="1"/>
</dbReference>
<proteinExistence type="inferred from homology"/>
<keyword evidence="2 4" id="KW-0479">Metal-binding</keyword>
<dbReference type="PANTHER" id="PTHR12616:SF8">
    <property type="entry name" value="VACUOLAR PROTEIN SORTING-ASSOCIATED PROTEIN 8 HOMOLOG"/>
    <property type="match status" value="1"/>
</dbReference>
<keyword evidence="3" id="KW-0862">Zinc</keyword>
<feature type="domain" description="RING-type" evidence="5">
    <location>
        <begin position="1136"/>
        <end position="1179"/>
    </location>
</feature>
<dbReference type="AlphaFoldDB" id="A0A1L8DVX0"/>
<dbReference type="PANTHER" id="PTHR12616">
    <property type="entry name" value="VACUOLAR PROTEIN SORTING VPS41"/>
    <property type="match status" value="1"/>
</dbReference>
<dbReference type="PROSITE" id="PS50089">
    <property type="entry name" value="ZF_RING_2"/>
    <property type="match status" value="1"/>
</dbReference>
<keyword evidence="2 4" id="KW-0863">Zinc-finger</keyword>
<name>A0A1L8DVX0_9DIPT</name>
<evidence type="ECO:0000259" key="5">
    <source>
        <dbReference type="PROSITE" id="PS50089"/>
    </source>
</evidence>
<dbReference type="EMBL" id="GFDF01003506">
    <property type="protein sequence ID" value="JAV10578.1"/>
    <property type="molecule type" value="Transcribed_RNA"/>
</dbReference>
<evidence type="ECO:0000256" key="3">
    <source>
        <dbReference type="ARBA" id="ARBA00022833"/>
    </source>
</evidence>
<protein>
    <submittedName>
        <fullName evidence="6">Putative vacuolar assembly/sorting protein vps8</fullName>
    </submittedName>
</protein>
<dbReference type="SUPFAM" id="SSF50978">
    <property type="entry name" value="WD40 repeat-like"/>
    <property type="match status" value="1"/>
</dbReference>
<evidence type="ECO:0000256" key="4">
    <source>
        <dbReference type="PROSITE-ProRule" id="PRU00175"/>
    </source>
</evidence>
<accession>A0A1L8DVX0</accession>
<dbReference type="InterPro" id="IPR001841">
    <property type="entry name" value="Znf_RING"/>
</dbReference>
<comment type="similarity">
    <text evidence="1">Belongs to the VPS8 family.</text>
</comment>